<dbReference type="Pfam" id="PF13432">
    <property type="entry name" value="TPR_16"/>
    <property type="match status" value="1"/>
</dbReference>
<dbReference type="Proteomes" id="UP000279236">
    <property type="component" value="Unassembled WGS sequence"/>
</dbReference>
<dbReference type="SMART" id="SM00028">
    <property type="entry name" value="TPR"/>
    <property type="match status" value="3"/>
</dbReference>
<dbReference type="RefSeq" id="XP_028479186.1">
    <property type="nucleotide sequence ID" value="XM_028620214.1"/>
</dbReference>
<organism evidence="4 5">
    <name type="scientific">Apiotrichum porosum</name>
    <dbReference type="NCBI Taxonomy" id="105984"/>
    <lineage>
        <taxon>Eukaryota</taxon>
        <taxon>Fungi</taxon>
        <taxon>Dikarya</taxon>
        <taxon>Basidiomycota</taxon>
        <taxon>Agaricomycotina</taxon>
        <taxon>Tremellomycetes</taxon>
        <taxon>Trichosporonales</taxon>
        <taxon>Trichosporonaceae</taxon>
        <taxon>Apiotrichum</taxon>
    </lineage>
</organism>
<dbReference type="GeneID" id="39589194"/>
<dbReference type="InterPro" id="IPR019734">
    <property type="entry name" value="TPR_rpt"/>
</dbReference>
<sequence>METFEDGHSDPTHSQEARGRGDAAFAKGDYDGAITAYTQAVNANELDSKAWNNRGLVYLRLQNWQQAEYDAKSAILIDRDSKVPNPYGYCIRSLARQGAGKVDAAIRDLKHAASLSPNDTRIQTTVSAVEAARPPCPPPPVVTIDYSAFPHLIDMVISFANAATRVSLGSTCRALREKIIKIGEHVHITTTEDGCWLLATFAQQSPMGLTFRDPTQVQGPKIHLCLVPDDHRERWADVWGIGLAKVVTLSGPMPASFVHSLPPRPEVLRIRADEKGRIVEDLSLDNLEASKIVMFSVDVKYHSKTLRTISLSHSVKRLVW</sequence>
<dbReference type="STRING" id="105984.A0A427Y5P2"/>
<evidence type="ECO:0000313" key="4">
    <source>
        <dbReference type="EMBL" id="RSH86401.1"/>
    </source>
</evidence>
<gene>
    <name evidence="4" type="ORF">EHS24_004651</name>
</gene>
<dbReference type="PROSITE" id="PS50005">
    <property type="entry name" value="TPR"/>
    <property type="match status" value="1"/>
</dbReference>
<name>A0A427Y5P2_9TREE</name>
<keyword evidence="1 2" id="KW-0802">TPR repeat</keyword>
<evidence type="ECO:0000256" key="3">
    <source>
        <dbReference type="SAM" id="MobiDB-lite"/>
    </source>
</evidence>
<dbReference type="PANTHER" id="PTHR46423:SF1">
    <property type="entry name" value="RNA POLYMERASE II-ASSOCIATED PROTEIN 3"/>
    <property type="match status" value="1"/>
</dbReference>
<evidence type="ECO:0000256" key="1">
    <source>
        <dbReference type="ARBA" id="ARBA00022803"/>
    </source>
</evidence>
<dbReference type="OrthoDB" id="629492at2759"/>
<dbReference type="Gene3D" id="1.25.40.10">
    <property type="entry name" value="Tetratricopeptide repeat domain"/>
    <property type="match status" value="1"/>
</dbReference>
<evidence type="ECO:0000256" key="2">
    <source>
        <dbReference type="PROSITE-ProRule" id="PRU00339"/>
    </source>
</evidence>
<feature type="region of interest" description="Disordered" evidence="3">
    <location>
        <begin position="1"/>
        <end position="20"/>
    </location>
</feature>
<dbReference type="SUPFAM" id="SSF48452">
    <property type="entry name" value="TPR-like"/>
    <property type="match status" value="1"/>
</dbReference>
<dbReference type="EMBL" id="RSCE01000002">
    <property type="protein sequence ID" value="RSH86401.1"/>
    <property type="molecule type" value="Genomic_DNA"/>
</dbReference>
<comment type="caution">
    <text evidence="4">The sequence shown here is derived from an EMBL/GenBank/DDBJ whole genome shotgun (WGS) entry which is preliminary data.</text>
</comment>
<dbReference type="AlphaFoldDB" id="A0A427Y5P2"/>
<dbReference type="PANTHER" id="PTHR46423">
    <property type="entry name" value="RNA POLYMERASE II-ASSOCIATED PROTEIN 3"/>
    <property type="match status" value="1"/>
</dbReference>
<evidence type="ECO:0000313" key="5">
    <source>
        <dbReference type="Proteomes" id="UP000279236"/>
    </source>
</evidence>
<dbReference type="GO" id="GO:0101031">
    <property type="term" value="C:protein folding chaperone complex"/>
    <property type="evidence" value="ECO:0007669"/>
    <property type="project" value="TreeGrafter"/>
</dbReference>
<accession>A0A427Y5P2</accession>
<feature type="repeat" description="TPR" evidence="2">
    <location>
        <begin position="48"/>
        <end position="81"/>
    </location>
</feature>
<proteinExistence type="predicted"/>
<protein>
    <submittedName>
        <fullName evidence="4">Uncharacterized protein</fullName>
    </submittedName>
</protein>
<dbReference type="InterPro" id="IPR051966">
    <property type="entry name" value="RPAP3"/>
</dbReference>
<keyword evidence="5" id="KW-1185">Reference proteome</keyword>
<reference evidence="4 5" key="1">
    <citation type="submission" date="2018-11" db="EMBL/GenBank/DDBJ databases">
        <title>Genome sequence of Apiotrichum porosum DSM 27194.</title>
        <authorList>
            <person name="Aliyu H."/>
            <person name="Gorte O."/>
            <person name="Ochsenreither K."/>
        </authorList>
    </citation>
    <scope>NUCLEOTIDE SEQUENCE [LARGE SCALE GENOMIC DNA]</scope>
    <source>
        <strain evidence="4 5">DSM 27194</strain>
    </source>
</reference>
<dbReference type="InterPro" id="IPR011990">
    <property type="entry name" value="TPR-like_helical_dom_sf"/>
</dbReference>